<proteinExistence type="predicted"/>
<dbReference type="Proteomes" id="UP000776629">
    <property type="component" value="Unassembled WGS sequence"/>
</dbReference>
<dbReference type="InterPro" id="IPR001387">
    <property type="entry name" value="Cro/C1-type_HTH"/>
</dbReference>
<keyword evidence="3" id="KW-1185">Reference proteome</keyword>
<dbReference type="PROSITE" id="PS50943">
    <property type="entry name" value="HTH_CROC1"/>
    <property type="match status" value="1"/>
</dbReference>
<dbReference type="EMBL" id="JACJJQ010000028">
    <property type="protein sequence ID" value="MBM6754420.1"/>
    <property type="molecule type" value="Genomic_DNA"/>
</dbReference>
<protein>
    <submittedName>
        <fullName evidence="2">Helix-turn-helix transcriptional regulator</fullName>
    </submittedName>
</protein>
<reference evidence="2 3" key="1">
    <citation type="journal article" date="2021" name="Sci. Rep.">
        <title>The distribution of antibiotic resistance genes in chicken gut microbiota commensals.</title>
        <authorList>
            <person name="Juricova H."/>
            <person name="Matiasovicova J."/>
            <person name="Kubasova T."/>
            <person name="Cejkova D."/>
            <person name="Rychlik I."/>
        </authorList>
    </citation>
    <scope>NUCLEOTIDE SEQUENCE [LARGE SCALE GENOMIC DNA]</scope>
    <source>
        <strain evidence="2 3">An810</strain>
    </source>
</reference>
<dbReference type="SUPFAM" id="SSF47413">
    <property type="entry name" value="lambda repressor-like DNA-binding domains"/>
    <property type="match status" value="1"/>
</dbReference>
<dbReference type="SMART" id="SM00530">
    <property type="entry name" value="HTH_XRE"/>
    <property type="match status" value="1"/>
</dbReference>
<dbReference type="Pfam" id="PF01381">
    <property type="entry name" value="HTH_3"/>
    <property type="match status" value="1"/>
</dbReference>
<dbReference type="InterPro" id="IPR010982">
    <property type="entry name" value="Lambda_DNA-bd_dom_sf"/>
</dbReference>
<sequence>MDIERFIERRKQLGYSQIMLSKGICTQSTLSKFENGLQTPSLASLSKLCARLGFSIDDLNTADPS</sequence>
<name>A0ABS2EPV1_9LACO</name>
<comment type="caution">
    <text evidence="2">The sequence shown here is derived from an EMBL/GenBank/DDBJ whole genome shotgun (WGS) entry which is preliminary data.</text>
</comment>
<organism evidence="2 3">
    <name type="scientific">Limosilactobacillus alvi</name>
    <dbReference type="NCBI Taxonomy" id="990412"/>
    <lineage>
        <taxon>Bacteria</taxon>
        <taxon>Bacillati</taxon>
        <taxon>Bacillota</taxon>
        <taxon>Bacilli</taxon>
        <taxon>Lactobacillales</taxon>
        <taxon>Lactobacillaceae</taxon>
        <taxon>Limosilactobacillus</taxon>
    </lineage>
</organism>
<dbReference type="Gene3D" id="1.25.40.10">
    <property type="entry name" value="Tetratricopeptide repeat domain"/>
    <property type="match status" value="1"/>
</dbReference>
<dbReference type="InterPro" id="IPR011990">
    <property type="entry name" value="TPR-like_helical_dom_sf"/>
</dbReference>
<dbReference type="CDD" id="cd00093">
    <property type="entry name" value="HTH_XRE"/>
    <property type="match status" value="1"/>
</dbReference>
<feature type="domain" description="HTH cro/C1-type" evidence="1">
    <location>
        <begin position="6"/>
        <end position="59"/>
    </location>
</feature>
<evidence type="ECO:0000313" key="2">
    <source>
        <dbReference type="EMBL" id="MBM6754420.1"/>
    </source>
</evidence>
<evidence type="ECO:0000313" key="3">
    <source>
        <dbReference type="Proteomes" id="UP000776629"/>
    </source>
</evidence>
<accession>A0ABS2EPV1</accession>
<evidence type="ECO:0000259" key="1">
    <source>
        <dbReference type="PROSITE" id="PS50943"/>
    </source>
</evidence>
<gene>
    <name evidence="2" type="ORF">H5993_06580</name>
</gene>